<dbReference type="InterPro" id="IPR010605">
    <property type="entry name" value="DUF1191"/>
</dbReference>
<dbReference type="PANTHER" id="PTHR33512:SF14">
    <property type="entry name" value="EXPRESSED PROTEIN"/>
    <property type="match status" value="1"/>
</dbReference>
<keyword evidence="1" id="KW-0812">Transmembrane</keyword>
<name>A0AAE1RYS3_9SOLA</name>
<dbReference type="AlphaFoldDB" id="A0AAE1RYS3"/>
<gene>
    <name evidence="3" type="ORF">RND71_021766</name>
</gene>
<dbReference type="Gene3D" id="1.20.5.930">
    <property type="entry name" value="Bicelle-embedded integrin alpha(iib) transmembrane segment"/>
    <property type="match status" value="1"/>
</dbReference>
<feature type="transmembrane region" description="Helical" evidence="1">
    <location>
        <begin position="244"/>
        <end position="268"/>
    </location>
</feature>
<dbReference type="Pfam" id="PF06697">
    <property type="entry name" value="DUF1191"/>
    <property type="match status" value="1"/>
</dbReference>
<proteinExistence type="predicted"/>
<dbReference type="PANTHER" id="PTHR33512">
    <property type="entry name" value="PROTEIN, PUTATIVE (DUF1191)-RELATED"/>
    <property type="match status" value="1"/>
</dbReference>
<keyword evidence="1" id="KW-0472">Membrane</keyword>
<comment type="caution">
    <text evidence="3">The sequence shown here is derived from an EMBL/GenBank/DDBJ whole genome shotgun (WGS) entry which is preliminary data.</text>
</comment>
<dbReference type="GO" id="GO:0016020">
    <property type="term" value="C:membrane"/>
    <property type="evidence" value="ECO:0007669"/>
    <property type="project" value="TreeGrafter"/>
</dbReference>
<reference evidence="3" key="1">
    <citation type="submission" date="2023-12" db="EMBL/GenBank/DDBJ databases">
        <title>Genome assembly of Anisodus tanguticus.</title>
        <authorList>
            <person name="Wang Y.-J."/>
        </authorList>
    </citation>
    <scope>NUCLEOTIDE SEQUENCE</scope>
    <source>
        <strain evidence="3">KB-2021</strain>
        <tissue evidence="3">Leaf</tissue>
    </source>
</reference>
<keyword evidence="2" id="KW-0732">Signal</keyword>
<keyword evidence="4" id="KW-1185">Reference proteome</keyword>
<organism evidence="3 4">
    <name type="scientific">Anisodus tanguticus</name>
    <dbReference type="NCBI Taxonomy" id="243964"/>
    <lineage>
        <taxon>Eukaryota</taxon>
        <taxon>Viridiplantae</taxon>
        <taxon>Streptophyta</taxon>
        <taxon>Embryophyta</taxon>
        <taxon>Tracheophyta</taxon>
        <taxon>Spermatophyta</taxon>
        <taxon>Magnoliopsida</taxon>
        <taxon>eudicotyledons</taxon>
        <taxon>Gunneridae</taxon>
        <taxon>Pentapetalae</taxon>
        <taxon>asterids</taxon>
        <taxon>lamiids</taxon>
        <taxon>Solanales</taxon>
        <taxon>Solanaceae</taxon>
        <taxon>Solanoideae</taxon>
        <taxon>Hyoscyameae</taxon>
        <taxon>Anisodus</taxon>
    </lineage>
</organism>
<feature type="signal peptide" evidence="2">
    <location>
        <begin position="1"/>
        <end position="25"/>
    </location>
</feature>
<evidence type="ECO:0000256" key="1">
    <source>
        <dbReference type="SAM" id="Phobius"/>
    </source>
</evidence>
<evidence type="ECO:0000256" key="2">
    <source>
        <dbReference type="SAM" id="SignalP"/>
    </source>
</evidence>
<keyword evidence="1" id="KW-1133">Transmembrane helix</keyword>
<evidence type="ECO:0000313" key="4">
    <source>
        <dbReference type="Proteomes" id="UP001291623"/>
    </source>
</evidence>
<dbReference type="EMBL" id="JAVYJV010000011">
    <property type="protein sequence ID" value="KAK4359537.1"/>
    <property type="molecule type" value="Genomic_DNA"/>
</dbReference>
<dbReference type="Proteomes" id="UP001291623">
    <property type="component" value="Unassembled WGS sequence"/>
</dbReference>
<feature type="chain" id="PRO_5042000648" evidence="2">
    <location>
        <begin position="26"/>
        <end position="334"/>
    </location>
</feature>
<protein>
    <submittedName>
        <fullName evidence="3">Uncharacterized protein</fullName>
    </submittedName>
</protein>
<evidence type="ECO:0000313" key="3">
    <source>
        <dbReference type="EMBL" id="KAK4359537.1"/>
    </source>
</evidence>
<accession>A0AAE1RYS3</accession>
<sequence>MGLLESLSMLLLLMWLCFLPRLGSSQLVGSSLGAARALDVLLQGYAYRVFARPRTGVVYDGDVPFNLTGIKVSAMRLRSGSLRTRGVPLYKEFQIPVGIVEQPYAERLVLVYQNLGNLSARYYSLPGYMYLTPVVGLLAYDASNLSATNLPELDIRASGQPISIRLSDVKPAPVGSSAKCVSFYLNGSVNFSTVLSDNICTTFQQGHFSIVVESIAPSPSPQGGPPKEAPHVLAGKGKKNKSNVWIIVGSVAGGLVLLFLLGLLIAWVGKYKRRKKMQQMERAAEVGEALHMTRIGSTKAPAATVTRTQPTLESEYVSRLAPDYFTGITPTSWR</sequence>